<evidence type="ECO:0000313" key="3">
    <source>
        <dbReference type="EMBL" id="KAJ8877977.1"/>
    </source>
</evidence>
<dbReference type="EMBL" id="JARBHB010000008">
    <property type="protein sequence ID" value="KAJ8877977.1"/>
    <property type="molecule type" value="Genomic_DNA"/>
</dbReference>
<organism evidence="3 4">
    <name type="scientific">Dryococelus australis</name>
    <dbReference type="NCBI Taxonomy" id="614101"/>
    <lineage>
        <taxon>Eukaryota</taxon>
        <taxon>Metazoa</taxon>
        <taxon>Ecdysozoa</taxon>
        <taxon>Arthropoda</taxon>
        <taxon>Hexapoda</taxon>
        <taxon>Insecta</taxon>
        <taxon>Pterygota</taxon>
        <taxon>Neoptera</taxon>
        <taxon>Polyneoptera</taxon>
        <taxon>Phasmatodea</taxon>
        <taxon>Verophasmatodea</taxon>
        <taxon>Anareolatae</taxon>
        <taxon>Phasmatidae</taxon>
        <taxon>Eurycanthinae</taxon>
        <taxon>Dryococelus</taxon>
    </lineage>
</organism>
<dbReference type="Gene3D" id="2.60.40.10">
    <property type="entry name" value="Immunoglobulins"/>
    <property type="match status" value="1"/>
</dbReference>
<reference evidence="3 4" key="1">
    <citation type="submission" date="2023-02" db="EMBL/GenBank/DDBJ databases">
        <title>LHISI_Scaffold_Assembly.</title>
        <authorList>
            <person name="Stuart O.P."/>
            <person name="Cleave R."/>
            <person name="Magrath M.J.L."/>
            <person name="Mikheyev A.S."/>
        </authorList>
    </citation>
    <scope>NUCLEOTIDE SEQUENCE [LARGE SCALE GENOMIC DNA]</scope>
    <source>
        <strain evidence="3">Daus_M_001</strain>
        <tissue evidence="3">Leg muscle</tissue>
    </source>
</reference>
<evidence type="ECO:0000259" key="2">
    <source>
        <dbReference type="Pfam" id="PF08205"/>
    </source>
</evidence>
<dbReference type="InterPro" id="IPR013162">
    <property type="entry name" value="CD80_C2-set"/>
</dbReference>
<name>A0ABQ9H137_9NEOP</name>
<evidence type="ECO:0000313" key="4">
    <source>
        <dbReference type="Proteomes" id="UP001159363"/>
    </source>
</evidence>
<protein>
    <recommendedName>
        <fullName evidence="2">CD80-like immunoglobulin C2-set domain-containing protein</fullName>
    </recommendedName>
</protein>
<keyword evidence="4" id="KW-1185">Reference proteome</keyword>
<dbReference type="Proteomes" id="UP001159363">
    <property type="component" value="Chromosome 7"/>
</dbReference>
<dbReference type="InterPro" id="IPR013783">
    <property type="entry name" value="Ig-like_fold"/>
</dbReference>
<feature type="domain" description="CD80-like immunoglobulin C2-set" evidence="2">
    <location>
        <begin position="26"/>
        <end position="75"/>
    </location>
</feature>
<accession>A0ABQ9H137</accession>
<dbReference type="PANTHER" id="PTHR21261:SF15">
    <property type="entry name" value="BEATEN PATH IIIA, ISOFORM D-RELATED"/>
    <property type="match status" value="1"/>
</dbReference>
<dbReference type="PANTHER" id="PTHR21261">
    <property type="entry name" value="BEAT PROTEIN"/>
    <property type="match status" value="1"/>
</dbReference>
<evidence type="ECO:0000256" key="1">
    <source>
        <dbReference type="ARBA" id="ARBA00023157"/>
    </source>
</evidence>
<sequence length="201" mass="22101">MLLCVAALPNADPVIEGVQPSYSVGEYISANCTSPRSYPPAEIAWFINGVKMMVSRNEDECVSSRQYETSNIVFIMISAIFTLDGTCNADESTTVEEDDSAFCRQLETGFECVSVCWWVSADNPFAFDQSYLLRSDGWIQLQRGASVAERFRLLASLQGEPGSIPGRIIPGFSKVGIAPDDAVGWQVFSEFSRFPRPCIPA</sequence>
<comment type="caution">
    <text evidence="3">The sequence shown here is derived from an EMBL/GenBank/DDBJ whole genome shotgun (WGS) entry which is preliminary data.</text>
</comment>
<dbReference type="Pfam" id="PF08205">
    <property type="entry name" value="C2-set_2"/>
    <property type="match status" value="1"/>
</dbReference>
<proteinExistence type="predicted"/>
<gene>
    <name evidence="3" type="ORF">PR048_022440</name>
</gene>
<keyword evidence="1" id="KW-1015">Disulfide bond</keyword>